<feature type="coiled-coil region" evidence="1">
    <location>
        <begin position="4"/>
        <end position="31"/>
    </location>
</feature>
<comment type="caution">
    <text evidence="2">The sequence shown here is derived from an EMBL/GenBank/DDBJ whole genome shotgun (WGS) entry which is preliminary data.</text>
</comment>
<evidence type="ECO:0000313" key="3">
    <source>
        <dbReference type="Proteomes" id="UP000680348"/>
    </source>
</evidence>
<keyword evidence="1" id="KW-0175">Coiled coil</keyword>
<accession>A0A942IBF8</accession>
<dbReference type="Proteomes" id="UP000680348">
    <property type="component" value="Unassembled WGS sequence"/>
</dbReference>
<evidence type="ECO:0000256" key="1">
    <source>
        <dbReference type="SAM" id="Coils"/>
    </source>
</evidence>
<dbReference type="AlphaFoldDB" id="A0A942IBF8"/>
<name>A0A942IBF8_9HYPH</name>
<dbReference type="RefSeq" id="WP_188257819.1">
    <property type="nucleotide sequence ID" value="NZ_JABVCF010000022.1"/>
</dbReference>
<sequence>MRVEEELKRKRAELLGDVEELAIRIETIKEQVSAIDQVIAIYDPAHTTPSPTTAARKRSSQAIPLPIELEQLSKTAAILEVLREAGEPLSSTDCTSRIAVKHGVAPDNPAHPRFATHVSAGLNSLMKGKRVRQVGDCRWPEAPLGDRRVGWHPASWCD</sequence>
<keyword evidence="3" id="KW-1185">Reference proteome</keyword>
<organism evidence="2 3">
    <name type="scientific">Pseudaminobacter soli</name>
    <name type="common">ex Zhang et al. 2022</name>
    <dbReference type="NCBI Taxonomy" id="2831468"/>
    <lineage>
        <taxon>Bacteria</taxon>
        <taxon>Pseudomonadati</taxon>
        <taxon>Pseudomonadota</taxon>
        <taxon>Alphaproteobacteria</taxon>
        <taxon>Hyphomicrobiales</taxon>
        <taxon>Phyllobacteriaceae</taxon>
        <taxon>Pseudaminobacter</taxon>
    </lineage>
</organism>
<reference evidence="2" key="1">
    <citation type="submission" date="2021-04" db="EMBL/GenBank/DDBJ databases">
        <title>Pseudaminobacter soli sp. nov., isolated from paddy soil contaminated by heavy metals.</title>
        <authorList>
            <person name="Zhang K."/>
        </authorList>
    </citation>
    <scope>NUCLEOTIDE SEQUENCE</scope>
    <source>
        <strain evidence="2">19-2017</strain>
    </source>
</reference>
<proteinExistence type="predicted"/>
<protein>
    <submittedName>
        <fullName evidence="2">Uncharacterized protein</fullName>
    </submittedName>
</protein>
<evidence type="ECO:0000313" key="2">
    <source>
        <dbReference type="EMBL" id="MBS3652265.1"/>
    </source>
</evidence>
<dbReference type="EMBL" id="JAGWCR010000022">
    <property type="protein sequence ID" value="MBS3652265.1"/>
    <property type="molecule type" value="Genomic_DNA"/>
</dbReference>
<gene>
    <name evidence="2" type="ORF">KEU06_27100</name>
</gene>